<dbReference type="Gene3D" id="2.40.440.10">
    <property type="entry name" value="L,D-transpeptidase catalytic domain-like"/>
    <property type="match status" value="1"/>
</dbReference>
<evidence type="ECO:0000256" key="7">
    <source>
        <dbReference type="PROSITE-ProRule" id="PRU01373"/>
    </source>
</evidence>
<organism evidence="10 11">
    <name type="scientific">Sphingomicrobium lutaoense</name>
    <dbReference type="NCBI Taxonomy" id="515949"/>
    <lineage>
        <taxon>Bacteria</taxon>
        <taxon>Pseudomonadati</taxon>
        <taxon>Pseudomonadota</taxon>
        <taxon>Alphaproteobacteria</taxon>
        <taxon>Sphingomonadales</taxon>
        <taxon>Sphingomonadaceae</taxon>
        <taxon>Sphingomicrobium</taxon>
    </lineage>
</organism>
<dbReference type="Pfam" id="PF20142">
    <property type="entry name" value="Scaffold"/>
    <property type="match status" value="1"/>
</dbReference>
<keyword evidence="8" id="KW-0732">Signal</keyword>
<dbReference type="InterPro" id="IPR052905">
    <property type="entry name" value="LD-transpeptidase_YkuD-like"/>
</dbReference>
<keyword evidence="11" id="KW-1185">Reference proteome</keyword>
<keyword evidence="5 7" id="KW-0573">Peptidoglycan synthesis</keyword>
<feature type="active site" description="Proton donor/acceptor" evidence="7">
    <location>
        <position position="340"/>
    </location>
</feature>
<keyword evidence="6 7" id="KW-0961">Cell wall biogenesis/degradation</keyword>
<dbReference type="InterPro" id="IPR045380">
    <property type="entry name" value="LD_TPept_scaffold_dom"/>
</dbReference>
<protein>
    <submittedName>
        <fullName evidence="10">Murein L,D-transpeptidase YcbB/YkuD</fullName>
    </submittedName>
</protein>
<evidence type="ECO:0000259" key="9">
    <source>
        <dbReference type="PROSITE" id="PS52029"/>
    </source>
</evidence>
<dbReference type="GO" id="GO:0009252">
    <property type="term" value="P:peptidoglycan biosynthetic process"/>
    <property type="evidence" value="ECO:0007669"/>
    <property type="project" value="UniProtKB-UniPathway"/>
</dbReference>
<evidence type="ECO:0000256" key="8">
    <source>
        <dbReference type="SAM" id="SignalP"/>
    </source>
</evidence>
<dbReference type="SUPFAM" id="SSF141523">
    <property type="entry name" value="L,D-transpeptidase catalytic domain-like"/>
    <property type="match status" value="1"/>
</dbReference>
<dbReference type="GO" id="GO:0004180">
    <property type="term" value="F:carboxypeptidase activity"/>
    <property type="evidence" value="ECO:0007669"/>
    <property type="project" value="UniProtKB-ARBA"/>
</dbReference>
<dbReference type="InterPro" id="IPR005490">
    <property type="entry name" value="LD_TPept_cat_dom"/>
</dbReference>
<keyword evidence="4 7" id="KW-0133">Cell shape</keyword>
<dbReference type="GO" id="GO:0008360">
    <property type="term" value="P:regulation of cell shape"/>
    <property type="evidence" value="ECO:0007669"/>
    <property type="project" value="UniProtKB-UniRule"/>
</dbReference>
<name>A0A839Z2R1_9SPHN</name>
<dbReference type="RefSeq" id="WP_183934265.1">
    <property type="nucleotide sequence ID" value="NZ_JACICF010000002.1"/>
</dbReference>
<evidence type="ECO:0000313" key="11">
    <source>
        <dbReference type="Proteomes" id="UP000578569"/>
    </source>
</evidence>
<evidence type="ECO:0000256" key="4">
    <source>
        <dbReference type="ARBA" id="ARBA00022960"/>
    </source>
</evidence>
<gene>
    <name evidence="10" type="ORF">FHS50_001972</name>
</gene>
<comment type="similarity">
    <text evidence="2">Belongs to the YkuD family.</text>
</comment>
<evidence type="ECO:0000256" key="3">
    <source>
        <dbReference type="ARBA" id="ARBA00022679"/>
    </source>
</evidence>
<evidence type="ECO:0000256" key="6">
    <source>
        <dbReference type="ARBA" id="ARBA00023316"/>
    </source>
</evidence>
<dbReference type="GO" id="GO:0016740">
    <property type="term" value="F:transferase activity"/>
    <property type="evidence" value="ECO:0007669"/>
    <property type="project" value="UniProtKB-KW"/>
</dbReference>
<evidence type="ECO:0000313" key="10">
    <source>
        <dbReference type="EMBL" id="MBB3764910.1"/>
    </source>
</evidence>
<dbReference type="PANTHER" id="PTHR41533">
    <property type="entry name" value="L,D-TRANSPEPTIDASE HI_1667-RELATED"/>
    <property type="match status" value="1"/>
</dbReference>
<dbReference type="CDD" id="cd16913">
    <property type="entry name" value="YkuD_like"/>
    <property type="match status" value="1"/>
</dbReference>
<evidence type="ECO:0000256" key="2">
    <source>
        <dbReference type="ARBA" id="ARBA00005992"/>
    </source>
</evidence>
<keyword evidence="3" id="KW-0808">Transferase</keyword>
<comment type="pathway">
    <text evidence="1 7">Cell wall biogenesis; peptidoglycan biosynthesis.</text>
</comment>
<dbReference type="PROSITE" id="PS52029">
    <property type="entry name" value="LD_TPASE"/>
    <property type="match status" value="1"/>
</dbReference>
<feature type="domain" description="L,D-TPase catalytic" evidence="9">
    <location>
        <begin position="204"/>
        <end position="396"/>
    </location>
</feature>
<evidence type="ECO:0000256" key="1">
    <source>
        <dbReference type="ARBA" id="ARBA00004752"/>
    </source>
</evidence>
<feature type="signal peptide" evidence="8">
    <location>
        <begin position="1"/>
        <end position="28"/>
    </location>
</feature>
<evidence type="ECO:0000256" key="5">
    <source>
        <dbReference type="ARBA" id="ARBA00022984"/>
    </source>
</evidence>
<accession>A0A839Z2R1</accession>
<dbReference type="EMBL" id="JACICF010000002">
    <property type="protein sequence ID" value="MBB3764910.1"/>
    <property type="molecule type" value="Genomic_DNA"/>
</dbReference>
<dbReference type="InterPro" id="IPR038063">
    <property type="entry name" value="Transpep_catalytic_dom"/>
</dbReference>
<comment type="caution">
    <text evidence="10">The sequence shown here is derived from an EMBL/GenBank/DDBJ whole genome shotgun (WGS) entry which is preliminary data.</text>
</comment>
<dbReference type="UniPathway" id="UPA00219"/>
<dbReference type="GO" id="GO:0071555">
    <property type="term" value="P:cell wall organization"/>
    <property type="evidence" value="ECO:0007669"/>
    <property type="project" value="UniProtKB-UniRule"/>
</dbReference>
<dbReference type="AlphaFoldDB" id="A0A839Z2R1"/>
<reference evidence="10 11" key="1">
    <citation type="submission" date="2020-08" db="EMBL/GenBank/DDBJ databases">
        <title>Genomic Encyclopedia of Type Strains, Phase IV (KMG-IV): sequencing the most valuable type-strain genomes for metagenomic binning, comparative biology and taxonomic classification.</title>
        <authorList>
            <person name="Goeker M."/>
        </authorList>
    </citation>
    <scope>NUCLEOTIDE SEQUENCE [LARGE SCALE GENOMIC DNA]</scope>
    <source>
        <strain evidence="10 11">DSM 24194</strain>
    </source>
</reference>
<dbReference type="Pfam" id="PF03734">
    <property type="entry name" value="YkuD"/>
    <property type="match status" value="1"/>
</dbReference>
<dbReference type="Proteomes" id="UP000578569">
    <property type="component" value="Unassembled WGS sequence"/>
</dbReference>
<sequence length="435" mass="48244">MLRHLLPARSLCLALAALSLAAPVHVQAAAPQGAETPQYSDLDRFYAARPDPIWVGEKGLNGAGHALLALLEGAKRDGLDPADYLDADLKKALRAKLDKPEARKALDRRLSGAFVKFVQDSRTVPASMPVAIGDRWAYPGPPSTLEVMSALAADPMGYLRDLRWMHPIYRGLREEVTRTSDPAERRILLENMDRARLLPVNRPRYILVDAAAAELYVYEGNAPRASMRVIVGAPETETPMIASTIYWAALNPYWHVPGHITRDAIAKRVLAEGMKYFNGRGYQVVDEWSHDPKIIDPKTVDWKAVAEGRKEIKVRQKPGPGNGMGKVKFQFPNDLGIYLHDTPGKHLFDEVSRDLSNGCVRLEDADGLAKILFDGKVPDSDKPEDLVNLPTPVPVYLTYFTRFPGEGGVVRRADVYRRDQLRQAAGETRSANSAR</sequence>
<feature type="chain" id="PRO_5032867204" evidence="8">
    <location>
        <begin position="29"/>
        <end position="435"/>
    </location>
</feature>
<proteinExistence type="inferred from homology"/>
<feature type="active site" description="Nucleophile" evidence="7">
    <location>
        <position position="359"/>
    </location>
</feature>
<dbReference type="PANTHER" id="PTHR41533:SF2">
    <property type="entry name" value="BLR7131 PROTEIN"/>
    <property type="match status" value="1"/>
</dbReference>